<dbReference type="SUPFAM" id="SSF55486">
    <property type="entry name" value="Metalloproteases ('zincins'), catalytic domain"/>
    <property type="match status" value="1"/>
</dbReference>
<dbReference type="Gene3D" id="1.10.1370.10">
    <property type="entry name" value="Neurolysin, domain 3"/>
    <property type="match status" value="1"/>
</dbReference>
<gene>
    <name evidence="10" type="ORF">JCM15548_12816</name>
</gene>
<feature type="domain" description="Peptidase M3A/M3B catalytic" evidence="9">
    <location>
        <begin position="260"/>
        <end position="431"/>
    </location>
</feature>
<keyword evidence="2 7" id="KW-0645">Protease</keyword>
<keyword evidence="8" id="KW-0175">Coiled coil</keyword>
<evidence type="ECO:0000259" key="9">
    <source>
        <dbReference type="Pfam" id="PF01432"/>
    </source>
</evidence>
<evidence type="ECO:0000256" key="1">
    <source>
        <dbReference type="ARBA" id="ARBA00006040"/>
    </source>
</evidence>
<dbReference type="STRING" id="1236989.JCM15548_12816"/>
<accession>A0A0E9LZ12</accession>
<dbReference type="InterPro" id="IPR024080">
    <property type="entry name" value="Neurolysin/TOP_N"/>
</dbReference>
<comment type="caution">
    <text evidence="10">The sequence shown here is derived from an EMBL/GenBank/DDBJ whole genome shotgun (WGS) entry which is preliminary data.</text>
</comment>
<keyword evidence="6 7" id="KW-0482">Metalloprotease</keyword>
<dbReference type="GO" id="GO:0005829">
    <property type="term" value="C:cytosol"/>
    <property type="evidence" value="ECO:0007669"/>
    <property type="project" value="TreeGrafter"/>
</dbReference>
<evidence type="ECO:0000256" key="2">
    <source>
        <dbReference type="ARBA" id="ARBA00022670"/>
    </source>
</evidence>
<organism evidence="10 11">
    <name type="scientific">Geofilum rubicundum JCM 15548</name>
    <dbReference type="NCBI Taxonomy" id="1236989"/>
    <lineage>
        <taxon>Bacteria</taxon>
        <taxon>Pseudomonadati</taxon>
        <taxon>Bacteroidota</taxon>
        <taxon>Bacteroidia</taxon>
        <taxon>Marinilabiliales</taxon>
        <taxon>Marinilabiliaceae</taxon>
        <taxon>Geofilum</taxon>
    </lineage>
</organism>
<proteinExistence type="inferred from homology"/>
<dbReference type="GO" id="GO:0004222">
    <property type="term" value="F:metalloendopeptidase activity"/>
    <property type="evidence" value="ECO:0007669"/>
    <property type="project" value="InterPro"/>
</dbReference>
<keyword evidence="4 7" id="KW-0378">Hydrolase</keyword>
<protein>
    <submittedName>
        <fullName evidence="10">Dipeptidyl carboxypeptidase Dcp</fullName>
    </submittedName>
</protein>
<evidence type="ECO:0000313" key="10">
    <source>
        <dbReference type="EMBL" id="GAO30533.1"/>
    </source>
</evidence>
<keyword evidence="3 7" id="KW-0479">Metal-binding</keyword>
<keyword evidence="5 7" id="KW-0862">Zinc</keyword>
<comment type="cofactor">
    <cofactor evidence="7">
        <name>Zn(2+)</name>
        <dbReference type="ChEBI" id="CHEBI:29105"/>
    </cofactor>
    <text evidence="7">Binds 1 zinc ion.</text>
</comment>
<name>A0A0E9LZ12_9BACT</name>
<reference evidence="10 11" key="1">
    <citation type="journal article" date="2015" name="Microbes Environ.">
        <title>Distribution and evolution of nitrogen fixation genes in the phylum bacteroidetes.</title>
        <authorList>
            <person name="Inoue J."/>
            <person name="Oshima K."/>
            <person name="Suda W."/>
            <person name="Sakamoto M."/>
            <person name="Iino T."/>
            <person name="Noda S."/>
            <person name="Hongoh Y."/>
            <person name="Hattori M."/>
            <person name="Ohkuma M."/>
        </authorList>
    </citation>
    <scope>NUCLEOTIDE SEQUENCE [LARGE SCALE GENOMIC DNA]</scope>
    <source>
        <strain evidence="10">JCM 15548</strain>
    </source>
</reference>
<dbReference type="Gene3D" id="1.20.1050.40">
    <property type="entry name" value="Endopeptidase. Chain P, domain 1"/>
    <property type="match status" value="1"/>
</dbReference>
<sequence length="478" mass="54952">MTTLLKKLTKTKHLVACFGCILLFTYCKNENKMVDTNPLLQAFNTPHQTAPFDQIKAEHYLPALNAAMEEGREDIRLIIENKEMPSFANTIVALEKSGKRLSRISSIFFNLNSAETSDDIQKIAREVSPLLSEYSNDIWLNERLFARVKEVYEQKEALNLNTEETTLLDDTYKGFVRRGALLNGEAKQKYREITSELSQLSLQFGENLLNETNDFKLHITNPDDLAGLPDAVKETAQQLAQSEGKEGWLFSLHAPSMVPFLKYADKRELREVLFRASASRGNRNNDYDNKNIILRQAELRLNKAKLLGFASHADYVLEERMAQSAQKVNSFLDELYDKSFAFAQKDVADVAEFAAANGLQGPLQRWDFSYYSEKLKTSLFDLDEEMTKPYFQLENVKKGIFNLTHQLWGLTYKENKDIPVYHPDVFAYESMTQTAVSYPFCTWIFTRVKPSRAELDDLLPRPASGKWRKHHPPHFRSL</sequence>
<dbReference type="AlphaFoldDB" id="A0A0E9LZ12"/>
<evidence type="ECO:0000313" key="11">
    <source>
        <dbReference type="Proteomes" id="UP000032900"/>
    </source>
</evidence>
<dbReference type="InterPro" id="IPR024077">
    <property type="entry name" value="Neurolysin/TOP_dom2"/>
</dbReference>
<dbReference type="Pfam" id="PF01432">
    <property type="entry name" value="Peptidase_M3"/>
    <property type="match status" value="1"/>
</dbReference>
<dbReference type="GO" id="GO:0006508">
    <property type="term" value="P:proteolysis"/>
    <property type="evidence" value="ECO:0007669"/>
    <property type="project" value="UniProtKB-KW"/>
</dbReference>
<dbReference type="InterPro" id="IPR001567">
    <property type="entry name" value="Pept_M3A_M3B_dom"/>
</dbReference>
<comment type="similarity">
    <text evidence="1 7">Belongs to the peptidase M3 family.</text>
</comment>
<dbReference type="InterPro" id="IPR045090">
    <property type="entry name" value="Pept_M3A_M3B"/>
</dbReference>
<dbReference type="Gene3D" id="3.40.390.10">
    <property type="entry name" value="Collagenase (Catalytic Domain)"/>
    <property type="match status" value="1"/>
</dbReference>
<dbReference type="PANTHER" id="PTHR43660:SF1">
    <property type="entry name" value="DIPEPTIDYL CARBOXYPEPTIDASE"/>
    <property type="match status" value="1"/>
</dbReference>
<dbReference type="PANTHER" id="PTHR43660">
    <property type="entry name" value="DIPEPTIDYL CARBOXYPEPTIDASE"/>
    <property type="match status" value="1"/>
</dbReference>
<evidence type="ECO:0000256" key="6">
    <source>
        <dbReference type="ARBA" id="ARBA00023049"/>
    </source>
</evidence>
<evidence type="ECO:0000256" key="3">
    <source>
        <dbReference type="ARBA" id="ARBA00022723"/>
    </source>
</evidence>
<dbReference type="InterPro" id="IPR024079">
    <property type="entry name" value="MetalloPept_cat_dom_sf"/>
</dbReference>
<evidence type="ECO:0000256" key="5">
    <source>
        <dbReference type="ARBA" id="ARBA00022833"/>
    </source>
</evidence>
<evidence type="ECO:0000256" key="7">
    <source>
        <dbReference type="RuleBase" id="RU003435"/>
    </source>
</evidence>
<keyword evidence="10" id="KW-0121">Carboxypeptidase</keyword>
<evidence type="ECO:0000256" key="4">
    <source>
        <dbReference type="ARBA" id="ARBA00022801"/>
    </source>
</evidence>
<evidence type="ECO:0000256" key="8">
    <source>
        <dbReference type="SAM" id="Coils"/>
    </source>
</evidence>
<dbReference type="EMBL" id="BAZW01000025">
    <property type="protein sequence ID" value="GAO30533.1"/>
    <property type="molecule type" value="Genomic_DNA"/>
</dbReference>
<dbReference type="GO" id="GO:0046872">
    <property type="term" value="F:metal ion binding"/>
    <property type="evidence" value="ECO:0007669"/>
    <property type="project" value="UniProtKB-UniRule"/>
</dbReference>
<feature type="coiled-coil region" evidence="8">
    <location>
        <begin position="141"/>
        <end position="203"/>
    </location>
</feature>
<keyword evidence="11" id="KW-1185">Reference proteome</keyword>
<dbReference type="Proteomes" id="UP000032900">
    <property type="component" value="Unassembled WGS sequence"/>
</dbReference>
<dbReference type="GO" id="GO:0004180">
    <property type="term" value="F:carboxypeptidase activity"/>
    <property type="evidence" value="ECO:0007669"/>
    <property type="project" value="UniProtKB-KW"/>
</dbReference>